<proteinExistence type="predicted"/>
<dbReference type="Proteomes" id="UP000570517">
    <property type="component" value="Unassembled WGS sequence"/>
</dbReference>
<evidence type="ECO:0000256" key="1">
    <source>
        <dbReference type="SAM" id="MobiDB-lite"/>
    </source>
</evidence>
<comment type="caution">
    <text evidence="2">The sequence shown here is derived from an EMBL/GenBank/DDBJ whole genome shotgun (WGS) entry which is preliminary data.</text>
</comment>
<feature type="compositionally biased region" description="Polar residues" evidence="1">
    <location>
        <begin position="1"/>
        <end position="10"/>
    </location>
</feature>
<keyword evidence="3" id="KW-1185">Reference proteome</keyword>
<feature type="compositionally biased region" description="Basic and acidic residues" evidence="1">
    <location>
        <begin position="11"/>
        <end position="21"/>
    </location>
</feature>
<feature type="region of interest" description="Disordered" evidence="1">
    <location>
        <begin position="1"/>
        <end position="60"/>
    </location>
</feature>
<protein>
    <submittedName>
        <fullName evidence="2">Uncharacterized protein</fullName>
    </submittedName>
</protein>
<dbReference type="RefSeq" id="WP_178360338.1">
    <property type="nucleotide sequence ID" value="NZ_JABFYL010000041.1"/>
</dbReference>
<evidence type="ECO:0000313" key="3">
    <source>
        <dbReference type="Proteomes" id="UP000570517"/>
    </source>
</evidence>
<evidence type="ECO:0000313" key="2">
    <source>
        <dbReference type="EMBL" id="NVN52112.1"/>
    </source>
</evidence>
<accession>A0A850PNW2</accession>
<sequence length="60" mass="6322">MNQPENQPNSDKNESGVESDPKVASSRASSDDDGAYVGRTGSDDDFDAQESGAEARSQQS</sequence>
<dbReference type="AlphaFoldDB" id="A0A850PNW2"/>
<organism evidence="2 3">
    <name type="scientific">Mycolicibacterium hippocampi</name>
    <dbReference type="NCBI Taxonomy" id="659824"/>
    <lineage>
        <taxon>Bacteria</taxon>
        <taxon>Bacillati</taxon>
        <taxon>Actinomycetota</taxon>
        <taxon>Actinomycetes</taxon>
        <taxon>Mycobacteriales</taxon>
        <taxon>Mycobacteriaceae</taxon>
        <taxon>Mycolicibacterium</taxon>
    </lineage>
</organism>
<gene>
    <name evidence="2" type="ORF">HLY00_779</name>
</gene>
<reference evidence="2 3" key="1">
    <citation type="submission" date="2020-05" db="EMBL/GenBank/DDBJ databases">
        <title>Draft genome sequence of Mycobacterium hippocampi DL, isolated from European seabass, Dicentrarchus labrax, reared in fish farms.</title>
        <authorList>
            <person name="Stathopoulou P."/>
            <person name="Asimakis E."/>
            <person name="Tzokas K."/>
            <person name="Batargias C."/>
            <person name="Tsiamis G."/>
        </authorList>
    </citation>
    <scope>NUCLEOTIDE SEQUENCE [LARGE SCALE GENOMIC DNA]</scope>
    <source>
        <strain evidence="2 3">DL</strain>
    </source>
</reference>
<dbReference type="EMBL" id="JABFYL010000041">
    <property type="protein sequence ID" value="NVN52112.1"/>
    <property type="molecule type" value="Genomic_DNA"/>
</dbReference>
<name>A0A850PNW2_9MYCO</name>